<evidence type="ECO:0000259" key="2">
    <source>
        <dbReference type="SMART" id="SM00909"/>
    </source>
</evidence>
<evidence type="ECO:0000256" key="1">
    <source>
        <dbReference type="SAM" id="SignalP"/>
    </source>
</evidence>
<evidence type="ECO:0000313" key="3">
    <source>
        <dbReference type="EMBL" id="MCC2230715.1"/>
    </source>
</evidence>
<reference evidence="3" key="1">
    <citation type="submission" date="2021-10" db="EMBL/GenBank/DDBJ databases">
        <title>Anaerobic single-cell dispensing facilitates the cultivation of human gut bacteria.</title>
        <authorList>
            <person name="Afrizal A."/>
        </authorList>
    </citation>
    <scope>NUCLEOTIDE SEQUENCE</scope>
    <source>
        <strain evidence="3">CLA-AA-H215</strain>
    </source>
</reference>
<dbReference type="RefSeq" id="WP_308453351.1">
    <property type="nucleotide sequence ID" value="NZ_JAJEQR010000015.1"/>
</dbReference>
<protein>
    <submittedName>
        <fullName evidence="3">GerMN domain-containing protein</fullName>
    </submittedName>
</protein>
<accession>A0AAE3EA63</accession>
<keyword evidence="4" id="KW-1185">Reference proteome</keyword>
<dbReference type="EMBL" id="JAJEQR010000015">
    <property type="protein sequence ID" value="MCC2230715.1"/>
    <property type="molecule type" value="Genomic_DNA"/>
</dbReference>
<comment type="caution">
    <text evidence="3">The sequence shown here is derived from an EMBL/GenBank/DDBJ whole genome shotgun (WGS) entry which is preliminary data.</text>
</comment>
<dbReference type="InterPro" id="IPR019606">
    <property type="entry name" value="GerMN"/>
</dbReference>
<keyword evidence="1" id="KW-0732">Signal</keyword>
<proteinExistence type="predicted"/>
<dbReference type="Proteomes" id="UP001198182">
    <property type="component" value="Unassembled WGS sequence"/>
</dbReference>
<feature type="signal peptide" evidence="1">
    <location>
        <begin position="1"/>
        <end position="29"/>
    </location>
</feature>
<dbReference type="SMART" id="SM00909">
    <property type="entry name" value="Germane"/>
    <property type="match status" value="2"/>
</dbReference>
<dbReference type="AlphaFoldDB" id="A0AAE3EA63"/>
<dbReference type="Pfam" id="PF10646">
    <property type="entry name" value="Germane"/>
    <property type="match status" value="2"/>
</dbReference>
<sequence length="320" mass="35208">MKRVSFDCRGKRFISACLLLVLATAVFLAGCHKDKATVTPGEGEIVIYYSNASCSRLISKIYTPQHEQTVELARELYAKMQEGGYEDTIPAVAADITISDISLSGNTMSIALQGPWDTMRAPNRMLFLAAVTRTLTQLKDVDGILFTMNGEALTDESGNMMGVLRSASFVDNAVDNPEDYREAVIALYFANEAMDGLVKVERTVVYRSSSSMERIVVEQLLRGPEDSGAKASLPNTASLLSINVRDGVCYVNFDSKFITEVLGSYDYVPVYSVVNSLTELPNVDKVQISINGSSETGFQRDILSFAIPFTRNMKYVEESQ</sequence>
<feature type="domain" description="GerMN" evidence="2">
    <location>
        <begin position="213"/>
        <end position="299"/>
    </location>
</feature>
<name>A0AAE3EA63_9FIRM</name>
<dbReference type="PROSITE" id="PS51257">
    <property type="entry name" value="PROKAR_LIPOPROTEIN"/>
    <property type="match status" value="1"/>
</dbReference>
<feature type="domain" description="GerMN" evidence="2">
    <location>
        <begin position="73"/>
        <end position="157"/>
    </location>
</feature>
<feature type="chain" id="PRO_5042274961" evidence="1">
    <location>
        <begin position="30"/>
        <end position="320"/>
    </location>
</feature>
<organism evidence="3 4">
    <name type="scientific">Hominifimenecus microfluidus</name>
    <dbReference type="NCBI Taxonomy" id="2885348"/>
    <lineage>
        <taxon>Bacteria</taxon>
        <taxon>Bacillati</taxon>
        <taxon>Bacillota</taxon>
        <taxon>Clostridia</taxon>
        <taxon>Lachnospirales</taxon>
        <taxon>Lachnospiraceae</taxon>
        <taxon>Hominifimenecus</taxon>
    </lineage>
</organism>
<gene>
    <name evidence="3" type="ORF">LKD81_06830</name>
</gene>
<evidence type="ECO:0000313" key="4">
    <source>
        <dbReference type="Proteomes" id="UP001198182"/>
    </source>
</evidence>